<dbReference type="Proteomes" id="UP001596074">
    <property type="component" value="Unassembled WGS sequence"/>
</dbReference>
<proteinExistence type="predicted"/>
<evidence type="ECO:0000313" key="2">
    <source>
        <dbReference type="Proteomes" id="UP001596074"/>
    </source>
</evidence>
<keyword evidence="2" id="KW-1185">Reference proteome</keyword>
<organism evidence="1 2">
    <name type="scientific">Actinomadura rugatobispora</name>
    <dbReference type="NCBI Taxonomy" id="1994"/>
    <lineage>
        <taxon>Bacteria</taxon>
        <taxon>Bacillati</taxon>
        <taxon>Actinomycetota</taxon>
        <taxon>Actinomycetes</taxon>
        <taxon>Streptosporangiales</taxon>
        <taxon>Thermomonosporaceae</taxon>
        <taxon>Actinomadura</taxon>
    </lineage>
</organism>
<evidence type="ECO:0000313" key="1">
    <source>
        <dbReference type="EMBL" id="MFC5753828.1"/>
    </source>
</evidence>
<accession>A0ABW1AH83</accession>
<reference evidence="2" key="1">
    <citation type="journal article" date="2019" name="Int. J. Syst. Evol. Microbiol.">
        <title>The Global Catalogue of Microorganisms (GCM) 10K type strain sequencing project: providing services to taxonomists for standard genome sequencing and annotation.</title>
        <authorList>
            <consortium name="The Broad Institute Genomics Platform"/>
            <consortium name="The Broad Institute Genome Sequencing Center for Infectious Disease"/>
            <person name="Wu L."/>
            <person name="Ma J."/>
        </authorList>
    </citation>
    <scope>NUCLEOTIDE SEQUENCE [LARGE SCALE GENOMIC DNA]</scope>
    <source>
        <strain evidence="2">KCTC 42087</strain>
    </source>
</reference>
<name>A0ABW1AH83_9ACTN</name>
<protein>
    <recommendedName>
        <fullName evidence="3">Lipoprotein</fullName>
    </recommendedName>
</protein>
<dbReference type="EMBL" id="JBHSON010000125">
    <property type="protein sequence ID" value="MFC5753828.1"/>
    <property type="molecule type" value="Genomic_DNA"/>
</dbReference>
<evidence type="ECO:0008006" key="3">
    <source>
        <dbReference type="Google" id="ProtNLM"/>
    </source>
</evidence>
<sequence>MVSLLGCSVLRIEQRSSQLEYGISDESGQVLGQAVQVAGPKPRKGLIAMFGGSGLGGARVVVQVEGADGGVLFYVDRQDGAPVAIVGADGVVIGRFVDDPAGAAKYLVERKPGLVHRLLDVRDRTVGEVDWEMKRRSSEEAVSVVPVGGVCTDLEGRRVAEIEVREATFKDRYTLRLEGEPAEPLRTLVLATPLALDLTRS</sequence>
<comment type="caution">
    <text evidence="1">The sequence shown here is derived from an EMBL/GenBank/DDBJ whole genome shotgun (WGS) entry which is preliminary data.</text>
</comment>
<gene>
    <name evidence="1" type="ORF">ACFPZN_50130</name>
</gene>
<dbReference type="RefSeq" id="WP_378291265.1">
    <property type="nucleotide sequence ID" value="NZ_JBHSON010000125.1"/>
</dbReference>